<dbReference type="AlphaFoldDB" id="A0A0F9KI32"/>
<dbReference type="Pfam" id="PF06253">
    <property type="entry name" value="MTTB"/>
    <property type="match status" value="1"/>
</dbReference>
<protein>
    <recommendedName>
        <fullName evidence="5">Phage tail tape measure protein</fullName>
    </recommendedName>
</protein>
<feature type="non-terminal residue" evidence="4">
    <location>
        <position position="1"/>
    </location>
</feature>
<reference evidence="4" key="1">
    <citation type="journal article" date="2015" name="Nature">
        <title>Complex archaea that bridge the gap between prokaryotes and eukaryotes.</title>
        <authorList>
            <person name="Spang A."/>
            <person name="Saw J.H."/>
            <person name="Jorgensen S.L."/>
            <person name="Zaremba-Niedzwiedzka K."/>
            <person name="Martijn J."/>
            <person name="Lind A.E."/>
            <person name="van Eijk R."/>
            <person name="Schleper C."/>
            <person name="Guy L."/>
            <person name="Ettema T.J."/>
        </authorList>
    </citation>
    <scope>NUCLEOTIDE SEQUENCE</scope>
</reference>
<dbReference type="Gene3D" id="3.20.20.480">
    <property type="entry name" value="Trimethylamine methyltransferase-like"/>
    <property type="match status" value="1"/>
</dbReference>
<dbReference type="GO" id="GO:0032259">
    <property type="term" value="P:methylation"/>
    <property type="evidence" value="ECO:0007669"/>
    <property type="project" value="UniProtKB-KW"/>
</dbReference>
<keyword evidence="2" id="KW-0489">Methyltransferase</keyword>
<dbReference type="GO" id="GO:0008168">
    <property type="term" value="F:methyltransferase activity"/>
    <property type="evidence" value="ECO:0007669"/>
    <property type="project" value="UniProtKB-KW"/>
</dbReference>
<evidence type="ECO:0008006" key="5">
    <source>
        <dbReference type="Google" id="ProtNLM"/>
    </source>
</evidence>
<comment type="caution">
    <text evidence="4">The sequence shown here is derived from an EMBL/GenBank/DDBJ whole genome shotgun (WGS) entry which is preliminary data.</text>
</comment>
<evidence type="ECO:0000256" key="1">
    <source>
        <dbReference type="ARBA" id="ARBA00007137"/>
    </source>
</evidence>
<dbReference type="EMBL" id="LAZR01009149">
    <property type="protein sequence ID" value="KKM74381.1"/>
    <property type="molecule type" value="Genomic_DNA"/>
</dbReference>
<organism evidence="4">
    <name type="scientific">marine sediment metagenome</name>
    <dbReference type="NCBI Taxonomy" id="412755"/>
    <lineage>
        <taxon>unclassified sequences</taxon>
        <taxon>metagenomes</taxon>
        <taxon>ecological metagenomes</taxon>
    </lineage>
</organism>
<evidence type="ECO:0000313" key="4">
    <source>
        <dbReference type="EMBL" id="KKM74381.1"/>
    </source>
</evidence>
<gene>
    <name evidence="4" type="ORF">LCGC14_1400930</name>
</gene>
<accession>A0A0F9KI32</accession>
<dbReference type="GO" id="GO:0015948">
    <property type="term" value="P:methanogenesis"/>
    <property type="evidence" value="ECO:0007669"/>
    <property type="project" value="InterPro"/>
</dbReference>
<name>A0A0F9KI32_9ZZZZ</name>
<comment type="similarity">
    <text evidence="1">Belongs to the trimethylamine methyltransferase family.</text>
</comment>
<dbReference type="InterPro" id="IPR038601">
    <property type="entry name" value="MttB-like_sf"/>
</dbReference>
<evidence type="ECO:0000256" key="3">
    <source>
        <dbReference type="ARBA" id="ARBA00022679"/>
    </source>
</evidence>
<proteinExistence type="inferred from homology"/>
<keyword evidence="3" id="KW-0808">Transferase</keyword>
<sequence length="506" mass="54575">AAHGPVTIAGTLAQLLAEALSGMAFAQAVRPGAPVVFGTFASSISMQSGAPTFGTPEPNLVLFAAAITDARRGVLDKKEAFEQLGITQADLTEGAKDMLGLLYKTSDAFKEQSSVVERTSAARKIFGRGGAEMVEWLSRGSEAMREMSRRAEELGLALTTEDIVAAKGFNLELQDMHARMDALWLQVGTRAIPALSALMVTVQALFKSFESGIESDNLFKILTSFPANLAAAAMEANRRIRASLTELGEGGTSLIPENIVKPVKDVKSEFAGLSTILDQVRGSLAAFGTEEEQIAYDALELAKQVAAATGELRTLHAEGKLTAEDFRREMAALVGLPAAIQELVNTQLGEFASKRAEAAAAVAAEEDLFASGVDLCHLRWKAANISSIAVLLRARRSTGAAAAMISQWMRVWYDDVYVDGREHAVLRAHMSDVARLLGERVDPARMPSLLREVVRWEFQHGHGFLQHQAAGAWQHSEFVADFRPVQAFCEAAGYALPDDWLPDEFG</sequence>
<dbReference type="InterPro" id="IPR010426">
    <property type="entry name" value="MTTB_MeTrfase"/>
</dbReference>
<evidence type="ECO:0000256" key="2">
    <source>
        <dbReference type="ARBA" id="ARBA00022603"/>
    </source>
</evidence>